<evidence type="ECO:0000313" key="8">
    <source>
        <dbReference type="Proteomes" id="UP001369958"/>
    </source>
</evidence>
<comment type="subcellular location">
    <subcellularLocation>
        <location evidence="1">Cell envelope</location>
    </subcellularLocation>
</comment>
<dbReference type="InterPro" id="IPR051313">
    <property type="entry name" value="Bact_iron-sidero_bind"/>
</dbReference>
<dbReference type="Proteomes" id="UP001369958">
    <property type="component" value="Chromosome"/>
</dbReference>
<evidence type="ECO:0000256" key="1">
    <source>
        <dbReference type="ARBA" id="ARBA00004196"/>
    </source>
</evidence>
<gene>
    <name evidence="7" type="ORF">V6617_05105</name>
</gene>
<keyword evidence="5" id="KW-0732">Signal</keyword>
<dbReference type="PANTHER" id="PTHR30532:SF24">
    <property type="entry name" value="FERRIC ENTEROBACTIN-BINDING PERIPLASMIC PROTEIN FEPB"/>
    <property type="match status" value="1"/>
</dbReference>
<dbReference type="EMBL" id="CP146275">
    <property type="protein sequence ID" value="WWT33839.1"/>
    <property type="molecule type" value="Genomic_DNA"/>
</dbReference>
<organism evidence="7 8">
    <name type="scientific">Pelagibacterium nitratireducens</name>
    <dbReference type="NCBI Taxonomy" id="1046114"/>
    <lineage>
        <taxon>Bacteria</taxon>
        <taxon>Pseudomonadati</taxon>
        <taxon>Pseudomonadota</taxon>
        <taxon>Alphaproteobacteria</taxon>
        <taxon>Hyphomicrobiales</taxon>
        <taxon>Devosiaceae</taxon>
        <taxon>Pelagibacterium</taxon>
    </lineage>
</organism>
<evidence type="ECO:0000256" key="4">
    <source>
        <dbReference type="ARBA" id="ARBA00022496"/>
    </source>
</evidence>
<accession>A0ABZ2I3B3</accession>
<dbReference type="PANTHER" id="PTHR30532">
    <property type="entry name" value="IRON III DICITRATE-BINDING PERIPLASMIC PROTEIN"/>
    <property type="match status" value="1"/>
</dbReference>
<comment type="similarity">
    <text evidence="2">Belongs to the bacterial solute-binding protein 8 family.</text>
</comment>
<feature type="domain" description="Fe/B12 periplasmic-binding" evidence="6">
    <location>
        <begin position="19"/>
        <end position="288"/>
    </location>
</feature>
<dbReference type="PROSITE" id="PS50983">
    <property type="entry name" value="FE_B12_PBP"/>
    <property type="match status" value="1"/>
</dbReference>
<dbReference type="InterPro" id="IPR002491">
    <property type="entry name" value="ABC_transptr_periplasmic_BD"/>
</dbReference>
<dbReference type="SUPFAM" id="SSF53807">
    <property type="entry name" value="Helical backbone' metal receptor"/>
    <property type="match status" value="1"/>
</dbReference>
<evidence type="ECO:0000313" key="7">
    <source>
        <dbReference type="EMBL" id="WWT33839.1"/>
    </source>
</evidence>
<proteinExistence type="inferred from homology"/>
<evidence type="ECO:0000259" key="6">
    <source>
        <dbReference type="PROSITE" id="PS50983"/>
    </source>
</evidence>
<keyword evidence="8" id="KW-1185">Reference proteome</keyword>
<keyword evidence="4" id="KW-0406">Ion transport</keyword>
<protein>
    <submittedName>
        <fullName evidence="7">ABC transporter substrate-binding protein</fullName>
    </submittedName>
</protein>
<keyword evidence="3" id="KW-0813">Transport</keyword>
<dbReference type="RefSeq" id="WP_338609579.1">
    <property type="nucleotide sequence ID" value="NZ_CP146275.1"/>
</dbReference>
<keyword evidence="4" id="KW-0408">Iron</keyword>
<sequence length="296" mass="32312">MVTDDAGRVVEVPLTAERVISQNDNRLTLPLLELGVPLVGSSGRVDAEGKPYLRVVPDLLGIDFDTADFEFIGTYNDLDYETIAALDPDLIITMLEEQVEKLSVIAPTLVIDPNLYPVRDGMRVLAEATGHLDAYEALSGAYNRKLETVRPFFEEAGDVSVSVTFSFPAGDSVYVYNDLGALTVALGDLGLNLPEIAADMDGRSMAISPERWQDIDADFVINFYGTTPQDGPVQVRAGLDKFLPGWCDFLHACRNDQYVFFPYASFGYSFGALGLNLDLLTTHIAGRAFTPIGQAQ</sequence>
<evidence type="ECO:0000256" key="2">
    <source>
        <dbReference type="ARBA" id="ARBA00008814"/>
    </source>
</evidence>
<dbReference type="Gene3D" id="3.40.50.1980">
    <property type="entry name" value="Nitrogenase molybdenum iron protein domain"/>
    <property type="match status" value="2"/>
</dbReference>
<reference evidence="7 8" key="1">
    <citation type="submission" date="2024-02" db="EMBL/GenBank/DDBJ databases">
        <title>Complete genome sequence of Pelagibacterium nitratireducens ZH15.</title>
        <authorList>
            <person name="Zhao L.H."/>
        </authorList>
    </citation>
    <scope>NUCLEOTIDE SEQUENCE [LARGE SCALE GENOMIC DNA]</scope>
    <source>
        <strain evidence="7 8">ZH15</strain>
    </source>
</reference>
<name>A0ABZ2I3B3_9HYPH</name>
<evidence type="ECO:0000256" key="3">
    <source>
        <dbReference type="ARBA" id="ARBA00022448"/>
    </source>
</evidence>
<keyword evidence="4" id="KW-0410">Iron transport</keyword>
<dbReference type="Pfam" id="PF01497">
    <property type="entry name" value="Peripla_BP_2"/>
    <property type="match status" value="1"/>
</dbReference>
<evidence type="ECO:0000256" key="5">
    <source>
        <dbReference type="ARBA" id="ARBA00022729"/>
    </source>
</evidence>